<evidence type="ECO:0000259" key="14">
    <source>
        <dbReference type="PROSITE" id="PS51188"/>
    </source>
</evidence>
<dbReference type="SUPFAM" id="SSF46565">
    <property type="entry name" value="Chaperone J-domain"/>
    <property type="match status" value="1"/>
</dbReference>
<keyword evidence="2 11" id="KW-0235">DNA replication</keyword>
<organism evidence="15 16">
    <name type="scientific">Candidatus Enterousia avicola</name>
    <dbReference type="NCBI Taxonomy" id="2840787"/>
    <lineage>
        <taxon>Bacteria</taxon>
        <taxon>Pseudomonadati</taxon>
        <taxon>Pseudomonadota</taxon>
        <taxon>Alphaproteobacteria</taxon>
        <taxon>Candidatus Enterousia</taxon>
    </lineage>
</organism>
<evidence type="ECO:0000256" key="12">
    <source>
        <dbReference type="PROSITE-ProRule" id="PRU00546"/>
    </source>
</evidence>
<evidence type="ECO:0000256" key="11">
    <source>
        <dbReference type="HAMAP-Rule" id="MF_01152"/>
    </source>
</evidence>
<keyword evidence="7 11" id="KW-0346">Stress response</keyword>
<feature type="repeat" description="CXXCXGXG motif" evidence="11">
    <location>
        <begin position="165"/>
        <end position="172"/>
    </location>
</feature>
<dbReference type="PRINTS" id="PR00625">
    <property type="entry name" value="JDOMAIN"/>
</dbReference>
<keyword evidence="1 11" id="KW-0963">Cytoplasm</keyword>
<evidence type="ECO:0000256" key="5">
    <source>
        <dbReference type="ARBA" id="ARBA00022771"/>
    </source>
</evidence>
<evidence type="ECO:0000313" key="15">
    <source>
        <dbReference type="EMBL" id="HIU65393.1"/>
    </source>
</evidence>
<dbReference type="GO" id="GO:0031072">
    <property type="term" value="F:heat shock protein binding"/>
    <property type="evidence" value="ECO:0007669"/>
    <property type="project" value="InterPro"/>
</dbReference>
<dbReference type="PANTHER" id="PTHR43096">
    <property type="entry name" value="DNAJ HOMOLOG 1, MITOCHONDRIAL-RELATED"/>
    <property type="match status" value="1"/>
</dbReference>
<dbReference type="PROSITE" id="PS00636">
    <property type="entry name" value="DNAJ_1"/>
    <property type="match status" value="1"/>
</dbReference>
<dbReference type="Gene3D" id="2.60.260.20">
    <property type="entry name" value="Urease metallochaperone UreE, N-terminal domain"/>
    <property type="match status" value="2"/>
</dbReference>
<comment type="function">
    <text evidence="11">Participates actively in the response to hyperosmotic and heat shock by preventing the aggregation of stress-denatured proteins and by disaggregating proteins, also in an autonomous, DnaK-independent fashion. Unfolded proteins bind initially to DnaJ; upon interaction with the DnaJ-bound protein, DnaK hydrolyzes its bound ATP, resulting in the formation of a stable complex. GrpE releases ADP from DnaK; ATP binding to DnaK triggers the release of the substrate protein, thus completing the reaction cycle. Several rounds of ATP-dependent interactions between DnaJ, DnaK and GrpE are required for fully efficient folding. Also involved, together with DnaK and GrpE, in the DNA replication of plasmids through activation of initiation proteins.</text>
</comment>
<dbReference type="FunFam" id="2.60.260.20:FF:000005">
    <property type="entry name" value="Chaperone protein dnaJ 1, mitochondrial"/>
    <property type="match status" value="1"/>
</dbReference>
<evidence type="ECO:0000256" key="6">
    <source>
        <dbReference type="ARBA" id="ARBA00022833"/>
    </source>
</evidence>
<dbReference type="GO" id="GO:0005737">
    <property type="term" value="C:cytoplasm"/>
    <property type="evidence" value="ECO:0007669"/>
    <property type="project" value="UniProtKB-SubCell"/>
</dbReference>
<evidence type="ECO:0000313" key="16">
    <source>
        <dbReference type="Proteomes" id="UP000824142"/>
    </source>
</evidence>
<feature type="binding site" evidence="11">
    <location>
        <position position="204"/>
    </location>
    <ligand>
        <name>Zn(2+)</name>
        <dbReference type="ChEBI" id="CHEBI:29105"/>
        <label>2</label>
    </ligand>
</feature>
<feature type="binding site" evidence="11">
    <location>
        <position position="182"/>
    </location>
    <ligand>
        <name>Zn(2+)</name>
        <dbReference type="ChEBI" id="CHEBI:29105"/>
        <label>2</label>
    </ligand>
</feature>
<keyword evidence="6 11" id="KW-0862">Zinc</keyword>
<feature type="binding site" evidence="11">
    <location>
        <position position="168"/>
    </location>
    <ligand>
        <name>Zn(2+)</name>
        <dbReference type="ChEBI" id="CHEBI:29105"/>
        <label>1</label>
    </ligand>
</feature>
<keyword evidence="4 11" id="KW-0677">Repeat</keyword>
<dbReference type="GO" id="GO:0009408">
    <property type="term" value="P:response to heat"/>
    <property type="evidence" value="ECO:0007669"/>
    <property type="project" value="InterPro"/>
</dbReference>
<dbReference type="InterPro" id="IPR018253">
    <property type="entry name" value="DnaJ_domain_CS"/>
</dbReference>
<comment type="subunit">
    <text evidence="11">Homodimer.</text>
</comment>
<dbReference type="PROSITE" id="PS50076">
    <property type="entry name" value="DNAJ_2"/>
    <property type="match status" value="1"/>
</dbReference>
<reference evidence="15" key="2">
    <citation type="journal article" date="2021" name="PeerJ">
        <title>Extensive microbial diversity within the chicken gut microbiome revealed by metagenomics and culture.</title>
        <authorList>
            <person name="Gilroy R."/>
            <person name="Ravi A."/>
            <person name="Getino M."/>
            <person name="Pursley I."/>
            <person name="Horton D.L."/>
            <person name="Alikhan N.F."/>
            <person name="Baker D."/>
            <person name="Gharbi K."/>
            <person name="Hall N."/>
            <person name="Watson M."/>
            <person name="Adriaenssens E.M."/>
            <person name="Foster-Nyarko E."/>
            <person name="Jarju S."/>
            <person name="Secka A."/>
            <person name="Antonio M."/>
            <person name="Oren A."/>
            <person name="Chaudhuri R.R."/>
            <person name="La Ragione R."/>
            <person name="Hildebrand F."/>
            <person name="Pallen M.J."/>
        </authorList>
    </citation>
    <scope>NUCLEOTIDE SEQUENCE</scope>
    <source>
        <strain evidence="15">CHK136-897</strain>
    </source>
</reference>
<dbReference type="InterPro" id="IPR036869">
    <property type="entry name" value="J_dom_sf"/>
</dbReference>
<dbReference type="InterPro" id="IPR001305">
    <property type="entry name" value="HSP_DnaJ_Cys-rich_dom"/>
</dbReference>
<dbReference type="GO" id="GO:0005524">
    <property type="term" value="F:ATP binding"/>
    <property type="evidence" value="ECO:0007669"/>
    <property type="project" value="InterPro"/>
</dbReference>
<feature type="binding site" evidence="11">
    <location>
        <position position="207"/>
    </location>
    <ligand>
        <name>Zn(2+)</name>
        <dbReference type="ChEBI" id="CHEBI:29105"/>
        <label>2</label>
    </ligand>
</feature>
<evidence type="ECO:0000256" key="9">
    <source>
        <dbReference type="ARBA" id="ARBA00061004"/>
    </source>
</evidence>
<feature type="repeat" description="CXXCXGXG motif" evidence="11">
    <location>
        <begin position="204"/>
        <end position="211"/>
    </location>
</feature>
<dbReference type="SMART" id="SM00271">
    <property type="entry name" value="DnaJ"/>
    <property type="match status" value="1"/>
</dbReference>
<comment type="domain">
    <text evidence="11">The J domain is necessary and sufficient to stimulate DnaK ATPase activity. Zinc center 1 plays an important role in the autonomous, DnaK-independent chaperone activity of DnaJ. Zinc center 2 is essential for interaction with DnaK and for DnaJ activity.</text>
</comment>
<feature type="binding site" evidence="11">
    <location>
        <position position="165"/>
    </location>
    <ligand>
        <name>Zn(2+)</name>
        <dbReference type="ChEBI" id="CHEBI:29105"/>
        <label>1</label>
    </ligand>
</feature>
<dbReference type="Pfam" id="PF00684">
    <property type="entry name" value="DnaJ_CXXCXGXG"/>
    <property type="match status" value="1"/>
</dbReference>
<accession>A0A9D1SMT3</accession>
<dbReference type="InterPro" id="IPR001623">
    <property type="entry name" value="DnaJ_domain"/>
</dbReference>
<dbReference type="NCBIfam" id="TIGR02349">
    <property type="entry name" value="DnaJ_bact"/>
    <property type="match status" value="1"/>
</dbReference>
<protein>
    <recommendedName>
        <fullName evidence="10 11">Chaperone protein DnaJ</fullName>
    </recommendedName>
</protein>
<keyword evidence="5 11" id="KW-0863">Zinc-finger</keyword>
<dbReference type="InterPro" id="IPR036410">
    <property type="entry name" value="HSP_DnaJ_Cys-rich_dom_sf"/>
</dbReference>
<dbReference type="CDD" id="cd10747">
    <property type="entry name" value="DnaJ_C"/>
    <property type="match status" value="1"/>
</dbReference>
<dbReference type="GO" id="GO:0042026">
    <property type="term" value="P:protein refolding"/>
    <property type="evidence" value="ECO:0007669"/>
    <property type="project" value="TreeGrafter"/>
</dbReference>
<dbReference type="GO" id="GO:0051082">
    <property type="term" value="F:unfolded protein binding"/>
    <property type="evidence" value="ECO:0007669"/>
    <property type="project" value="UniProtKB-UniRule"/>
</dbReference>
<dbReference type="GO" id="GO:0008270">
    <property type="term" value="F:zinc ion binding"/>
    <property type="evidence" value="ECO:0007669"/>
    <property type="project" value="UniProtKB-UniRule"/>
</dbReference>
<comment type="caution">
    <text evidence="15">The sequence shown here is derived from an EMBL/GenBank/DDBJ whole genome shotgun (WGS) entry which is preliminary data.</text>
</comment>
<feature type="binding site" evidence="11">
    <location>
        <position position="218"/>
    </location>
    <ligand>
        <name>Zn(2+)</name>
        <dbReference type="ChEBI" id="CHEBI:29105"/>
        <label>1</label>
    </ligand>
</feature>
<dbReference type="Gene3D" id="1.10.287.110">
    <property type="entry name" value="DnaJ domain"/>
    <property type="match status" value="1"/>
</dbReference>
<comment type="cofactor">
    <cofactor evidence="11">
        <name>Zn(2+)</name>
        <dbReference type="ChEBI" id="CHEBI:29105"/>
    </cofactor>
    <text evidence="11">Binds 2 Zn(2+) ions per monomer.</text>
</comment>
<evidence type="ECO:0000256" key="4">
    <source>
        <dbReference type="ARBA" id="ARBA00022737"/>
    </source>
</evidence>
<feature type="binding site" evidence="11">
    <location>
        <position position="185"/>
    </location>
    <ligand>
        <name>Zn(2+)</name>
        <dbReference type="ChEBI" id="CHEBI:29105"/>
        <label>2</label>
    </ligand>
</feature>
<keyword evidence="8 11" id="KW-0143">Chaperone</keyword>
<dbReference type="NCBIfam" id="NF008035">
    <property type="entry name" value="PRK10767.1"/>
    <property type="match status" value="1"/>
</dbReference>
<proteinExistence type="inferred from homology"/>
<feature type="zinc finger region" description="CR-type" evidence="12">
    <location>
        <begin position="152"/>
        <end position="230"/>
    </location>
</feature>
<feature type="binding site" evidence="11">
    <location>
        <position position="221"/>
    </location>
    <ligand>
        <name>Zn(2+)</name>
        <dbReference type="ChEBI" id="CHEBI:29105"/>
        <label>1</label>
    </ligand>
</feature>
<dbReference type="PANTHER" id="PTHR43096:SF48">
    <property type="entry name" value="CHAPERONE PROTEIN DNAJ"/>
    <property type="match status" value="1"/>
</dbReference>
<dbReference type="PROSITE" id="PS51188">
    <property type="entry name" value="ZF_CR"/>
    <property type="match status" value="1"/>
</dbReference>
<evidence type="ECO:0000256" key="8">
    <source>
        <dbReference type="ARBA" id="ARBA00023186"/>
    </source>
</evidence>
<dbReference type="CDD" id="cd06257">
    <property type="entry name" value="DnaJ"/>
    <property type="match status" value="1"/>
</dbReference>
<name>A0A9D1SMT3_9PROT</name>
<dbReference type="GO" id="GO:0006260">
    <property type="term" value="P:DNA replication"/>
    <property type="evidence" value="ECO:0007669"/>
    <property type="project" value="UniProtKB-KW"/>
</dbReference>
<dbReference type="HAMAP" id="MF_01152">
    <property type="entry name" value="DnaJ"/>
    <property type="match status" value="1"/>
</dbReference>
<dbReference type="InterPro" id="IPR002939">
    <property type="entry name" value="DnaJ_C"/>
</dbReference>
<dbReference type="AlphaFoldDB" id="A0A9D1SMT3"/>
<dbReference type="Pfam" id="PF00226">
    <property type="entry name" value="DnaJ"/>
    <property type="match status" value="1"/>
</dbReference>
<sequence>MNKNPYEVLGVARDASADDIKKAYHKLVMKYHPDRNPGDKEAEEKFKEVNNAFDILKDPQKRAAYDRFGDAAFAGGNASGANPFGAGANPFGNGAFHFDMGGGAGMEDILREAMRGFGFDMGAGNARGGKHERRGRDLLDEVEIDLRDAYFGKNHTVKFTTNVECEKCHGFGTADGKEAPVCSRCGGTGYVRTSRGFFAMETPCPDCNGLGHKIDKKCSECDGAGTVRKTRTLDVKIPAGVEDGTRLRLAGQGEAGQNGAPAGDFYLDIRVRPDKRFERDGADLITKVDVPFTTLALGGEIEVETIDDKKLSVKVPAGTQVGEKLRVRGHGMPGRRAGSFGDLYIDINMPVPTKLTEKQKKILTEFAETKSARKGWF</sequence>
<comment type="subcellular location">
    <subcellularLocation>
        <location evidence="11">Cytoplasm</location>
    </subcellularLocation>
</comment>
<dbReference type="SUPFAM" id="SSF49493">
    <property type="entry name" value="HSP40/DnaJ peptide-binding domain"/>
    <property type="match status" value="2"/>
</dbReference>
<dbReference type="EMBL" id="DVNO01000014">
    <property type="protein sequence ID" value="HIU65393.1"/>
    <property type="molecule type" value="Genomic_DNA"/>
</dbReference>
<dbReference type="InterPro" id="IPR012724">
    <property type="entry name" value="DnaJ"/>
</dbReference>
<dbReference type="FunFam" id="2.10.230.10:FF:000002">
    <property type="entry name" value="Molecular chaperone DnaJ"/>
    <property type="match status" value="1"/>
</dbReference>
<evidence type="ECO:0000256" key="10">
    <source>
        <dbReference type="ARBA" id="ARBA00067609"/>
    </source>
</evidence>
<gene>
    <name evidence="11 15" type="primary">dnaJ</name>
    <name evidence="15" type="ORF">IAC63_02010</name>
</gene>
<evidence type="ECO:0000256" key="3">
    <source>
        <dbReference type="ARBA" id="ARBA00022723"/>
    </source>
</evidence>
<dbReference type="InterPro" id="IPR008971">
    <property type="entry name" value="HSP40/DnaJ_pept-bd"/>
</dbReference>
<feature type="domain" description="J" evidence="13">
    <location>
        <begin position="4"/>
        <end position="69"/>
    </location>
</feature>
<dbReference type="CDD" id="cd10719">
    <property type="entry name" value="DnaJ_zf"/>
    <property type="match status" value="1"/>
</dbReference>
<evidence type="ECO:0000259" key="13">
    <source>
        <dbReference type="PROSITE" id="PS50076"/>
    </source>
</evidence>
<dbReference type="Proteomes" id="UP000824142">
    <property type="component" value="Unassembled WGS sequence"/>
</dbReference>
<feature type="domain" description="CR-type" evidence="14">
    <location>
        <begin position="152"/>
        <end position="230"/>
    </location>
</feature>
<comment type="similarity">
    <text evidence="9 11">Belongs to the DnaJ family.</text>
</comment>
<evidence type="ECO:0000256" key="1">
    <source>
        <dbReference type="ARBA" id="ARBA00022490"/>
    </source>
</evidence>
<evidence type="ECO:0000256" key="7">
    <source>
        <dbReference type="ARBA" id="ARBA00023016"/>
    </source>
</evidence>
<reference evidence="15" key="1">
    <citation type="submission" date="2020-10" db="EMBL/GenBank/DDBJ databases">
        <authorList>
            <person name="Gilroy R."/>
        </authorList>
    </citation>
    <scope>NUCLEOTIDE SEQUENCE</scope>
    <source>
        <strain evidence="15">CHK136-897</strain>
    </source>
</reference>
<keyword evidence="3 11" id="KW-0479">Metal-binding</keyword>
<feature type="repeat" description="CXXCXGXG motif" evidence="11">
    <location>
        <begin position="218"/>
        <end position="225"/>
    </location>
</feature>
<dbReference type="SUPFAM" id="SSF57938">
    <property type="entry name" value="DnaJ/Hsp40 cysteine-rich domain"/>
    <property type="match status" value="1"/>
</dbReference>
<evidence type="ECO:0000256" key="2">
    <source>
        <dbReference type="ARBA" id="ARBA00022705"/>
    </source>
</evidence>
<dbReference type="Gene3D" id="2.10.230.10">
    <property type="entry name" value="Heat shock protein DnaJ, cysteine-rich domain"/>
    <property type="match status" value="1"/>
</dbReference>
<feature type="repeat" description="CXXCXGXG motif" evidence="11">
    <location>
        <begin position="182"/>
        <end position="189"/>
    </location>
</feature>
<dbReference type="Pfam" id="PF01556">
    <property type="entry name" value="DnaJ_C"/>
    <property type="match status" value="1"/>
</dbReference>